<evidence type="ECO:0000256" key="1">
    <source>
        <dbReference type="SAM" id="MobiDB-lite"/>
    </source>
</evidence>
<evidence type="ECO:0000313" key="2">
    <source>
        <dbReference type="EMBL" id="KAK1336808.1"/>
    </source>
</evidence>
<gene>
    <name evidence="2" type="ORF">QTO34_002843</name>
</gene>
<dbReference type="AlphaFoldDB" id="A0AA40LME3"/>
<reference evidence="2" key="1">
    <citation type="submission" date="2023-06" db="EMBL/GenBank/DDBJ databases">
        <title>Reference genome for the Northern bat (Eptesicus nilssonii), a most northern bat species.</title>
        <authorList>
            <person name="Laine V.N."/>
            <person name="Pulliainen A.T."/>
            <person name="Lilley T.M."/>
        </authorList>
    </citation>
    <scope>NUCLEOTIDE SEQUENCE</scope>
    <source>
        <strain evidence="2">BLF_Eptnil</strain>
        <tissue evidence="2">Kidney</tissue>
    </source>
</reference>
<dbReference type="Proteomes" id="UP001177744">
    <property type="component" value="Unassembled WGS sequence"/>
</dbReference>
<dbReference type="EMBL" id="JAULJE010000012">
    <property type="protein sequence ID" value="KAK1336808.1"/>
    <property type="molecule type" value="Genomic_DNA"/>
</dbReference>
<sequence length="128" mass="14147">MRLKGRSHLYNIKVQSEAARADVEDVASYSEGLAEIINEGGYTEQQICNTDETGSYWKTPPRTFIAGEKEIVCERKSQPVQQTSLSYVKKLPRPPQLSATTTPSVSSHTSRQDPPPAPRLPLTEGSDD</sequence>
<proteinExistence type="predicted"/>
<comment type="caution">
    <text evidence="2">The sequence shown here is derived from an EMBL/GenBank/DDBJ whole genome shotgun (WGS) entry which is preliminary data.</text>
</comment>
<feature type="compositionally biased region" description="Polar residues" evidence="1">
    <location>
        <begin position="97"/>
        <end position="109"/>
    </location>
</feature>
<keyword evidence="3" id="KW-1185">Reference proteome</keyword>
<accession>A0AA40LME3</accession>
<organism evidence="2 3">
    <name type="scientific">Cnephaeus nilssonii</name>
    <name type="common">Northern bat</name>
    <name type="synonym">Eptesicus nilssonii</name>
    <dbReference type="NCBI Taxonomy" id="3371016"/>
    <lineage>
        <taxon>Eukaryota</taxon>
        <taxon>Metazoa</taxon>
        <taxon>Chordata</taxon>
        <taxon>Craniata</taxon>
        <taxon>Vertebrata</taxon>
        <taxon>Euteleostomi</taxon>
        <taxon>Mammalia</taxon>
        <taxon>Eutheria</taxon>
        <taxon>Laurasiatheria</taxon>
        <taxon>Chiroptera</taxon>
        <taxon>Yangochiroptera</taxon>
        <taxon>Vespertilionidae</taxon>
        <taxon>Cnephaeus</taxon>
    </lineage>
</organism>
<name>A0AA40LME3_CNENI</name>
<protein>
    <submittedName>
        <fullName evidence="2">Uncharacterized protein</fullName>
    </submittedName>
</protein>
<evidence type="ECO:0000313" key="3">
    <source>
        <dbReference type="Proteomes" id="UP001177744"/>
    </source>
</evidence>
<feature type="non-terminal residue" evidence="2">
    <location>
        <position position="128"/>
    </location>
</feature>
<feature type="region of interest" description="Disordered" evidence="1">
    <location>
        <begin position="76"/>
        <end position="128"/>
    </location>
</feature>